<organism evidence="2 3">
    <name type="scientific">Brasilonema sennae CENA114</name>
    <dbReference type="NCBI Taxonomy" id="415709"/>
    <lineage>
        <taxon>Bacteria</taxon>
        <taxon>Bacillati</taxon>
        <taxon>Cyanobacteriota</taxon>
        <taxon>Cyanophyceae</taxon>
        <taxon>Nostocales</taxon>
        <taxon>Scytonemataceae</taxon>
        <taxon>Brasilonema</taxon>
        <taxon>Bromeliae group (in: Brasilonema)</taxon>
    </lineage>
</organism>
<evidence type="ECO:0000313" key="2">
    <source>
        <dbReference type="EMBL" id="QDL10754.1"/>
    </source>
</evidence>
<proteinExistence type="predicted"/>
<keyword evidence="1" id="KW-1133">Transmembrane helix</keyword>
<keyword evidence="1" id="KW-0812">Transmembrane</keyword>
<keyword evidence="1" id="KW-0472">Membrane</keyword>
<protein>
    <submittedName>
        <fullName evidence="2">Uncharacterized protein</fullName>
    </submittedName>
</protein>
<gene>
    <name evidence="2" type="ORF">DP114_25170</name>
</gene>
<dbReference type="AlphaFoldDB" id="A0A856MKV7"/>
<name>A0A856MKV7_9CYAN</name>
<reference evidence="2 3" key="1">
    <citation type="submission" date="2018-06" db="EMBL/GenBank/DDBJ databases">
        <title>Comparative genomics of Brasilonema spp. strains.</title>
        <authorList>
            <person name="Alvarenga D.O."/>
            <person name="Fiore M.F."/>
            <person name="Varani A.M."/>
        </authorList>
    </citation>
    <scope>NUCLEOTIDE SEQUENCE [LARGE SCALE GENOMIC DNA]</scope>
    <source>
        <strain evidence="2 3">CENA114</strain>
    </source>
</reference>
<evidence type="ECO:0000313" key="3">
    <source>
        <dbReference type="Proteomes" id="UP000503129"/>
    </source>
</evidence>
<dbReference type="EMBL" id="CP030118">
    <property type="protein sequence ID" value="QDL10754.1"/>
    <property type="molecule type" value="Genomic_DNA"/>
</dbReference>
<feature type="transmembrane region" description="Helical" evidence="1">
    <location>
        <begin position="6"/>
        <end position="25"/>
    </location>
</feature>
<accession>A0A856MKV7</accession>
<sequence length="97" mass="10779">MKNHQTWTFAVQVFFSTVVLGLCTFKLIANKPQDNQALYWGGLTGILGYWLPAPTNSKNEEQFSPGSPYNTNKTTKSVVVEHSQISQEAVAVTKTDE</sequence>
<keyword evidence="3" id="KW-1185">Reference proteome</keyword>
<dbReference type="KEGG" id="bsen:DP114_25170"/>
<dbReference type="RefSeq" id="WP_169264616.1">
    <property type="nucleotide sequence ID" value="NZ_CAWOXK010000001.1"/>
</dbReference>
<evidence type="ECO:0000256" key="1">
    <source>
        <dbReference type="SAM" id="Phobius"/>
    </source>
</evidence>
<dbReference type="Proteomes" id="UP000503129">
    <property type="component" value="Chromosome"/>
</dbReference>